<keyword evidence="1" id="KW-1133">Transmembrane helix</keyword>
<keyword evidence="1" id="KW-0812">Transmembrane</keyword>
<feature type="transmembrane region" description="Helical" evidence="1">
    <location>
        <begin position="141"/>
        <end position="166"/>
    </location>
</feature>
<feature type="transmembrane region" description="Helical" evidence="1">
    <location>
        <begin position="117"/>
        <end position="134"/>
    </location>
</feature>
<dbReference type="EMBL" id="BAABBO010000009">
    <property type="protein sequence ID" value="GAA3961428.1"/>
    <property type="molecule type" value="Genomic_DNA"/>
</dbReference>
<evidence type="ECO:0000256" key="1">
    <source>
        <dbReference type="SAM" id="Phobius"/>
    </source>
</evidence>
<comment type="caution">
    <text evidence="3">The sequence shown here is derived from an EMBL/GenBank/DDBJ whole genome shotgun (WGS) entry which is preliminary data.</text>
</comment>
<keyword evidence="4" id="KW-1185">Reference proteome</keyword>
<gene>
    <name evidence="3" type="ORF">GCM10022278_19340</name>
</gene>
<feature type="transmembrane region" description="Helical" evidence="1">
    <location>
        <begin position="227"/>
        <end position="246"/>
    </location>
</feature>
<sequence length="308" mass="34194">MTDYTLQDPAGTSAEPAMPSPRDWHVFIDRLLLAFGSLALAFSLLFFIAYNWNGFGRLAHFALVEAALVVTVGLYWWLAGRHGALHTAPRLMLLLASLLLGVLLALYGQTYQTGADSWQLFATWAGLMLPWTLLGRSNVLWLAWFALFNLTLVLYFQAFDGVFWVLADAEYGLLWVLFEFNLGALVLWEGLRGELRWLTGRWGPRILAVAAGGSITALALLNLESLLLLLIWSGWLGLTFGVYYWCIRDLFMLTGCCLAAIMVIIANIARLVLSDGDPSALVLLAVATIGLGAVSGRMLRRIHRQWQS</sequence>
<dbReference type="Proteomes" id="UP001501337">
    <property type="component" value="Unassembled WGS sequence"/>
</dbReference>
<dbReference type="Pfam" id="PF09925">
    <property type="entry name" value="DUF2157"/>
    <property type="match status" value="1"/>
</dbReference>
<feature type="transmembrane region" description="Helical" evidence="1">
    <location>
        <begin position="279"/>
        <end position="299"/>
    </location>
</feature>
<evidence type="ECO:0000313" key="4">
    <source>
        <dbReference type="Proteomes" id="UP001501337"/>
    </source>
</evidence>
<feature type="transmembrane region" description="Helical" evidence="1">
    <location>
        <begin position="58"/>
        <end position="79"/>
    </location>
</feature>
<protein>
    <submittedName>
        <fullName evidence="3">DUF2157 domain-containing protein</fullName>
    </submittedName>
</protein>
<organism evidence="3 4">
    <name type="scientific">Allohahella marinimesophila</name>
    <dbReference type="NCBI Taxonomy" id="1054972"/>
    <lineage>
        <taxon>Bacteria</taxon>
        <taxon>Pseudomonadati</taxon>
        <taxon>Pseudomonadota</taxon>
        <taxon>Gammaproteobacteria</taxon>
        <taxon>Oceanospirillales</taxon>
        <taxon>Hahellaceae</taxon>
        <taxon>Allohahella</taxon>
    </lineage>
</organism>
<feature type="transmembrane region" description="Helical" evidence="1">
    <location>
        <begin position="31"/>
        <end position="52"/>
    </location>
</feature>
<feature type="transmembrane region" description="Helical" evidence="1">
    <location>
        <begin position="91"/>
        <end position="111"/>
    </location>
</feature>
<accession>A0ABP7P8D7</accession>
<evidence type="ECO:0000259" key="2">
    <source>
        <dbReference type="Pfam" id="PF09925"/>
    </source>
</evidence>
<name>A0ABP7P8D7_9GAMM</name>
<feature type="transmembrane region" description="Helical" evidence="1">
    <location>
        <begin position="172"/>
        <end position="190"/>
    </location>
</feature>
<feature type="transmembrane region" description="Helical" evidence="1">
    <location>
        <begin position="253"/>
        <end position="273"/>
    </location>
</feature>
<dbReference type="RefSeq" id="WP_344805730.1">
    <property type="nucleotide sequence ID" value="NZ_BAABBO010000009.1"/>
</dbReference>
<dbReference type="InterPro" id="IPR018677">
    <property type="entry name" value="DUF2157"/>
</dbReference>
<feature type="transmembrane region" description="Helical" evidence="1">
    <location>
        <begin position="202"/>
        <end position="221"/>
    </location>
</feature>
<evidence type="ECO:0000313" key="3">
    <source>
        <dbReference type="EMBL" id="GAA3961428.1"/>
    </source>
</evidence>
<proteinExistence type="predicted"/>
<reference evidence="4" key="1">
    <citation type="journal article" date="2019" name="Int. J. Syst. Evol. Microbiol.">
        <title>The Global Catalogue of Microorganisms (GCM) 10K type strain sequencing project: providing services to taxonomists for standard genome sequencing and annotation.</title>
        <authorList>
            <consortium name="The Broad Institute Genomics Platform"/>
            <consortium name="The Broad Institute Genome Sequencing Center for Infectious Disease"/>
            <person name="Wu L."/>
            <person name="Ma J."/>
        </authorList>
    </citation>
    <scope>NUCLEOTIDE SEQUENCE [LARGE SCALE GENOMIC DNA]</scope>
    <source>
        <strain evidence="4">JCM 17555</strain>
    </source>
</reference>
<keyword evidence="1" id="KW-0472">Membrane</keyword>
<feature type="domain" description="DUF2157" evidence="2">
    <location>
        <begin position="21"/>
        <end position="141"/>
    </location>
</feature>